<name>A0A3Q0F9E5_VIGRR</name>
<proteinExistence type="predicted"/>
<accession>A0A3Q0F9E5</accession>
<keyword evidence="2" id="KW-1185">Reference proteome</keyword>
<dbReference type="RefSeq" id="XP_022640685.1">
    <property type="nucleotide sequence ID" value="XM_022784964.1"/>
</dbReference>
<dbReference type="OrthoDB" id="1415007at2759"/>
<reference evidence="3" key="2">
    <citation type="submission" date="2025-08" db="UniProtKB">
        <authorList>
            <consortium name="RefSeq"/>
        </authorList>
    </citation>
    <scope>IDENTIFICATION</scope>
    <source>
        <tissue evidence="3">Leaf</tissue>
    </source>
</reference>
<keyword evidence="1" id="KW-0175">Coiled coil</keyword>
<sequence length="205" mass="23777">MHVRVGEAEVEKAFSSNEVITEVYVSKEEMYIEIVKEAIDGDHNIRVKDNLHRRSIADIVAENEALRTIIVDQEVSIAKLEKEVEKLQMIRAKKRQRKVYDARTPFKNSNSKGDYKLDDEFGGTILHKDNKIVLYSAWKSNSEKGDDVGNIDIEKDGDDLVDEEILIQNSDMYTRLKAQPRKRVKSVSLKTPWTRLDRKNCRRIE</sequence>
<protein>
    <submittedName>
        <fullName evidence="3">Uncharacterized protein LOC111242314</fullName>
    </submittedName>
</protein>
<evidence type="ECO:0000313" key="3">
    <source>
        <dbReference type="RefSeq" id="XP_022640685.1"/>
    </source>
</evidence>
<evidence type="ECO:0000313" key="2">
    <source>
        <dbReference type="Proteomes" id="UP000087766"/>
    </source>
</evidence>
<evidence type="ECO:0000256" key="1">
    <source>
        <dbReference type="SAM" id="Coils"/>
    </source>
</evidence>
<reference evidence="2" key="1">
    <citation type="journal article" date="2014" name="Nat. Commun.">
        <title>Genome sequence of mungbean and insights into evolution within Vigna species.</title>
        <authorList>
            <person name="Kang Y.J."/>
            <person name="Kim S.K."/>
            <person name="Kim M.Y."/>
            <person name="Lestari P."/>
            <person name="Kim K.H."/>
            <person name="Ha B.K."/>
            <person name="Jun T.H."/>
            <person name="Hwang W.J."/>
            <person name="Lee T."/>
            <person name="Lee J."/>
            <person name="Shim S."/>
            <person name="Yoon M.Y."/>
            <person name="Jang Y.E."/>
            <person name="Han K.S."/>
            <person name="Taeprayoon P."/>
            <person name="Yoon N."/>
            <person name="Somta P."/>
            <person name="Tanya P."/>
            <person name="Kim K.S."/>
            <person name="Gwag J.G."/>
            <person name="Moon J.K."/>
            <person name="Lee Y.H."/>
            <person name="Park B.S."/>
            <person name="Bombarely A."/>
            <person name="Doyle J.J."/>
            <person name="Jackson S.A."/>
            <person name="Schafleitner R."/>
            <person name="Srinives P."/>
            <person name="Varshney R.K."/>
            <person name="Lee S.H."/>
        </authorList>
    </citation>
    <scope>NUCLEOTIDE SEQUENCE [LARGE SCALE GENOMIC DNA]</scope>
    <source>
        <strain evidence="2">cv. VC1973A</strain>
    </source>
</reference>
<feature type="coiled-coil region" evidence="1">
    <location>
        <begin position="63"/>
        <end position="97"/>
    </location>
</feature>
<dbReference type="Proteomes" id="UP000087766">
    <property type="component" value="Chromosome 8"/>
</dbReference>
<gene>
    <name evidence="3" type="primary">LOC111242314</name>
</gene>
<dbReference type="KEGG" id="vra:111242314"/>
<dbReference type="AlphaFoldDB" id="A0A3Q0F9E5"/>
<organism evidence="2 3">
    <name type="scientific">Vigna radiata var. radiata</name>
    <name type="common">Mung bean</name>
    <name type="synonym">Phaseolus aureus</name>
    <dbReference type="NCBI Taxonomy" id="3916"/>
    <lineage>
        <taxon>Eukaryota</taxon>
        <taxon>Viridiplantae</taxon>
        <taxon>Streptophyta</taxon>
        <taxon>Embryophyta</taxon>
        <taxon>Tracheophyta</taxon>
        <taxon>Spermatophyta</taxon>
        <taxon>Magnoliopsida</taxon>
        <taxon>eudicotyledons</taxon>
        <taxon>Gunneridae</taxon>
        <taxon>Pentapetalae</taxon>
        <taxon>rosids</taxon>
        <taxon>fabids</taxon>
        <taxon>Fabales</taxon>
        <taxon>Fabaceae</taxon>
        <taxon>Papilionoideae</taxon>
        <taxon>50 kb inversion clade</taxon>
        <taxon>NPAAA clade</taxon>
        <taxon>indigoferoid/millettioid clade</taxon>
        <taxon>Phaseoleae</taxon>
        <taxon>Vigna</taxon>
    </lineage>
</organism>
<dbReference type="GeneID" id="111242314"/>